<feature type="compositionally biased region" description="Polar residues" evidence="1">
    <location>
        <begin position="175"/>
        <end position="184"/>
    </location>
</feature>
<evidence type="ECO:0000313" key="3">
    <source>
        <dbReference type="EMBL" id="KAK7419179.1"/>
    </source>
</evidence>
<feature type="region of interest" description="Disordered" evidence="1">
    <location>
        <begin position="117"/>
        <end position="203"/>
    </location>
</feature>
<keyword evidence="4" id="KW-1185">Reference proteome</keyword>
<evidence type="ECO:0000256" key="2">
    <source>
        <dbReference type="SAM" id="Phobius"/>
    </source>
</evidence>
<protein>
    <submittedName>
        <fullName evidence="3">Uncharacterized protein</fullName>
    </submittedName>
</protein>
<feature type="compositionally biased region" description="Polar residues" evidence="1">
    <location>
        <begin position="293"/>
        <end position="304"/>
    </location>
</feature>
<feature type="compositionally biased region" description="Pro residues" evidence="1">
    <location>
        <begin position="403"/>
        <end position="415"/>
    </location>
</feature>
<feature type="region of interest" description="Disordered" evidence="1">
    <location>
        <begin position="246"/>
        <end position="441"/>
    </location>
</feature>
<sequence>MASQRDSGRVWKRDCADHGWGFVAADVADPPRCISRCRERFMRDMLPKDETFERLCEVLEDKDYMDREQPFRALYCCDSQLCGVDNLGAGGKDPNVNWFINVCQDIGYHSIVDPGPPDSTYTCNQDAGDEDDGRCQREGSEVVTDAVVSSDNASHSLTTSPTGTPTSVPIRGSTPDPTYSSITDPSLAASLEPSSSEKGVEDDRGLSTGVKVTIGLITVIGIAAIVALAICLLRRRTRRGGIRRQIKHPGSPIQAESPTPLVSPTFSTAGTDGVPLTPPARLRERRLLPTLTNQRVAQERSPQGQPGFPMSPLYSPTTSKLTPRHERTPKIRHGGSSMTVPRIVMTTPDGGRTNQDGTPRSFGRESPTSASNAGSQVGSNNGSPTRPSRSHEYPLKISELVSPGPPPTRALPSTPPNGAGSPTSTTAHADEPGVYSPQRATQGVVLTSDSRELYSLTEDCARESRNSWGSWGGGGPGVTGSSPTKGRSTPSPIMEEADLERLCGRY</sequence>
<gene>
    <name evidence="3" type="ORF">QQX98_003519</name>
</gene>
<keyword evidence="2" id="KW-1133">Transmembrane helix</keyword>
<evidence type="ECO:0000313" key="4">
    <source>
        <dbReference type="Proteomes" id="UP001498476"/>
    </source>
</evidence>
<feature type="compositionally biased region" description="Polar residues" evidence="1">
    <location>
        <begin position="254"/>
        <end position="270"/>
    </location>
</feature>
<name>A0ABR1HE88_9HYPO</name>
<feature type="compositionally biased region" description="Low complexity" evidence="1">
    <location>
        <begin position="156"/>
        <end position="169"/>
    </location>
</feature>
<proteinExistence type="predicted"/>
<feature type="transmembrane region" description="Helical" evidence="2">
    <location>
        <begin position="212"/>
        <end position="233"/>
    </location>
</feature>
<dbReference type="Proteomes" id="UP001498476">
    <property type="component" value="Unassembled WGS sequence"/>
</dbReference>
<dbReference type="EMBL" id="JAZAVJ010000040">
    <property type="protein sequence ID" value="KAK7419179.1"/>
    <property type="molecule type" value="Genomic_DNA"/>
</dbReference>
<feature type="region of interest" description="Disordered" evidence="1">
    <location>
        <begin position="464"/>
        <end position="506"/>
    </location>
</feature>
<accession>A0ABR1HE88</accession>
<evidence type="ECO:0000256" key="1">
    <source>
        <dbReference type="SAM" id="MobiDB-lite"/>
    </source>
</evidence>
<organism evidence="3 4">
    <name type="scientific">Neonectria punicea</name>
    <dbReference type="NCBI Taxonomy" id="979145"/>
    <lineage>
        <taxon>Eukaryota</taxon>
        <taxon>Fungi</taxon>
        <taxon>Dikarya</taxon>
        <taxon>Ascomycota</taxon>
        <taxon>Pezizomycotina</taxon>
        <taxon>Sordariomycetes</taxon>
        <taxon>Hypocreomycetidae</taxon>
        <taxon>Hypocreales</taxon>
        <taxon>Nectriaceae</taxon>
        <taxon>Neonectria</taxon>
    </lineage>
</organism>
<keyword evidence="2" id="KW-0812">Transmembrane</keyword>
<keyword evidence="2" id="KW-0472">Membrane</keyword>
<feature type="compositionally biased region" description="Low complexity" evidence="1">
    <location>
        <begin position="185"/>
        <end position="197"/>
    </location>
</feature>
<feature type="compositionally biased region" description="Polar residues" evidence="1">
    <location>
        <begin position="366"/>
        <end position="387"/>
    </location>
</feature>
<reference evidence="3 4" key="1">
    <citation type="journal article" date="2025" name="Microbiol. Resour. Announc.">
        <title>Draft genome sequences for Neonectria magnoliae and Neonectria punicea, canker pathogens of Liriodendron tulipifera and Acer saccharum in West Virginia.</title>
        <authorList>
            <person name="Petronek H.M."/>
            <person name="Kasson M.T."/>
            <person name="Metheny A.M."/>
            <person name="Stauder C.M."/>
            <person name="Lovett B."/>
            <person name="Lynch S.C."/>
            <person name="Garnas J.R."/>
            <person name="Kasson L.R."/>
            <person name="Stajich J.E."/>
        </authorList>
    </citation>
    <scope>NUCLEOTIDE SEQUENCE [LARGE SCALE GENOMIC DNA]</scope>
    <source>
        <strain evidence="3 4">NRRL 64653</strain>
    </source>
</reference>
<comment type="caution">
    <text evidence="3">The sequence shown here is derived from an EMBL/GenBank/DDBJ whole genome shotgun (WGS) entry which is preliminary data.</text>
</comment>